<evidence type="ECO:0000313" key="4">
    <source>
        <dbReference type="EMBL" id="REG28206.1"/>
    </source>
</evidence>
<dbReference type="AlphaFoldDB" id="A0AAQ0HCS0"/>
<sequence length="243" mass="26048">MIKPITTTAALALILAIPGLALAEARPQAGSRDSRVTYANYVSGQVYHVQTRVRNVTLIELGDGENIQSIAIGDSESFQIDKLEGSNVFTVKPVVEGASTNMTVETDRRFYFMQVTETARGTPSWSVKFSVPGSGRSTRRASSAAAEASATLPRMRYSVSTRSTGAEFAPVGVSDDGTKTYFKIPAGAPMPSVFRADAKGQEYTVNTTTNGTIITVAGRSERWVLRYGDSYVCVTGEPASVVR</sequence>
<keyword evidence="5" id="KW-1185">Reference proteome</keyword>
<name>A0AAQ0HCS0_PARVE</name>
<dbReference type="Gene3D" id="2.60.40.2500">
    <property type="match status" value="1"/>
</dbReference>
<dbReference type="InterPro" id="IPR033645">
    <property type="entry name" value="VirB9/CagX/TrbG_C"/>
</dbReference>
<evidence type="ECO:0000256" key="3">
    <source>
        <dbReference type="SAM" id="SignalP"/>
    </source>
</evidence>
<protein>
    <submittedName>
        <fullName evidence="4">Type IV secretion system protein VirB9</fullName>
    </submittedName>
</protein>
<evidence type="ECO:0000256" key="2">
    <source>
        <dbReference type="ARBA" id="ARBA00022729"/>
    </source>
</evidence>
<comment type="caution">
    <text evidence="4">The sequence shown here is derived from an EMBL/GenBank/DDBJ whole genome shotgun (WGS) entry which is preliminary data.</text>
</comment>
<comment type="similarity">
    <text evidence="1">Belongs to the TrbG/VirB9 family.</text>
</comment>
<dbReference type="RefSeq" id="WP_116171313.1">
    <property type="nucleotide sequence ID" value="NZ_CP035285.1"/>
</dbReference>
<accession>A0AAQ0HCS0</accession>
<gene>
    <name evidence="4" type="ORF">ATH84_10654</name>
</gene>
<dbReference type="InterPro" id="IPR010258">
    <property type="entry name" value="Conjugal_tfr_TrbG/VirB9/CagX"/>
</dbReference>
<dbReference type="CDD" id="cd06911">
    <property type="entry name" value="VirB9_CagX_TrbG"/>
    <property type="match status" value="1"/>
</dbReference>
<dbReference type="Pfam" id="PF03524">
    <property type="entry name" value="CagX"/>
    <property type="match status" value="1"/>
</dbReference>
<reference evidence="4 5" key="1">
    <citation type="submission" date="2018-08" db="EMBL/GenBank/DDBJ databases">
        <title>Genomic Encyclopedia of Archaeal and Bacterial Type Strains, Phase II (KMG-II): from individual species to whole genera.</title>
        <authorList>
            <person name="Goeker M."/>
        </authorList>
    </citation>
    <scope>NUCLEOTIDE SEQUENCE [LARGE SCALE GENOMIC DNA]</scope>
    <source>
        <strain evidence="4 5">DSM 582</strain>
    </source>
</reference>
<evidence type="ECO:0000256" key="1">
    <source>
        <dbReference type="ARBA" id="ARBA00006135"/>
    </source>
</evidence>
<dbReference type="EMBL" id="QUMX01000065">
    <property type="protein sequence ID" value="REG28206.1"/>
    <property type="molecule type" value="Genomic_DNA"/>
</dbReference>
<keyword evidence="2 3" id="KW-0732">Signal</keyword>
<feature type="chain" id="PRO_5043037179" evidence="3">
    <location>
        <begin position="24"/>
        <end position="243"/>
    </location>
</feature>
<evidence type="ECO:0000313" key="5">
    <source>
        <dbReference type="Proteomes" id="UP000256794"/>
    </source>
</evidence>
<feature type="signal peptide" evidence="3">
    <location>
        <begin position="1"/>
        <end position="23"/>
    </location>
</feature>
<dbReference type="Proteomes" id="UP000256794">
    <property type="component" value="Unassembled WGS sequence"/>
</dbReference>
<dbReference type="InterPro" id="IPR038161">
    <property type="entry name" value="VirB9/CagX/TrbG_C_sf"/>
</dbReference>
<proteinExistence type="inferred from homology"/>
<organism evidence="4 5">
    <name type="scientific">Paracoccus versutus</name>
    <name type="common">Thiobacillus versutus</name>
    <dbReference type="NCBI Taxonomy" id="34007"/>
    <lineage>
        <taxon>Bacteria</taxon>
        <taxon>Pseudomonadati</taxon>
        <taxon>Pseudomonadota</taxon>
        <taxon>Alphaproteobacteria</taxon>
        <taxon>Rhodobacterales</taxon>
        <taxon>Paracoccaceae</taxon>
        <taxon>Paracoccus</taxon>
    </lineage>
</organism>